<dbReference type="Pfam" id="PF25133">
    <property type="entry name" value="TYW2_N_2"/>
    <property type="match status" value="1"/>
</dbReference>
<dbReference type="PROSITE" id="PS51684">
    <property type="entry name" value="SAM_MT_TRM5_TYW2"/>
    <property type="match status" value="1"/>
</dbReference>
<evidence type="ECO:0000256" key="1">
    <source>
        <dbReference type="ARBA" id="ARBA00009775"/>
    </source>
</evidence>
<dbReference type="Gene3D" id="3.40.50.150">
    <property type="entry name" value="Vaccinia Virus protein VP39"/>
    <property type="match status" value="1"/>
</dbReference>
<dbReference type="Gene3D" id="3.30.300.110">
    <property type="entry name" value="Met-10+ protein-like domains"/>
    <property type="match status" value="1"/>
</dbReference>
<evidence type="ECO:0000256" key="3">
    <source>
        <dbReference type="ARBA" id="ARBA00022603"/>
    </source>
</evidence>
<evidence type="ECO:0000256" key="9">
    <source>
        <dbReference type="ARBA" id="ARBA00045951"/>
    </source>
</evidence>
<dbReference type="FunFam" id="3.30.300.110:FF:000001">
    <property type="entry name" value="tRNA (guanine(37)-N1)-methyltransferase"/>
    <property type="match status" value="1"/>
</dbReference>
<evidence type="ECO:0000256" key="7">
    <source>
        <dbReference type="ARBA" id="ARBA00023128"/>
    </source>
</evidence>
<evidence type="ECO:0000256" key="10">
    <source>
        <dbReference type="ARBA" id="ARBA00047783"/>
    </source>
</evidence>
<feature type="binding site" evidence="11">
    <location>
        <position position="213"/>
    </location>
    <ligand>
        <name>S-adenosyl-L-methionine</name>
        <dbReference type="ChEBI" id="CHEBI:59789"/>
    </ligand>
</feature>
<dbReference type="GO" id="GO:0005634">
    <property type="term" value="C:nucleus"/>
    <property type="evidence" value="ECO:0007669"/>
    <property type="project" value="UniProtKB-SubCell"/>
</dbReference>
<dbReference type="EC" id="2.1.1.228" evidence="11"/>
<keyword evidence="3 11" id="KW-0489">Methyltransferase</keyword>
<dbReference type="GO" id="GO:0070901">
    <property type="term" value="P:mitochondrial tRNA methylation"/>
    <property type="evidence" value="ECO:0007669"/>
    <property type="project" value="TreeGrafter"/>
</dbReference>
<feature type="binding site" evidence="11">
    <location>
        <position position="317"/>
    </location>
    <ligand>
        <name>S-adenosyl-L-methionine</name>
        <dbReference type="ChEBI" id="CHEBI:59789"/>
    </ligand>
</feature>
<reference evidence="15" key="1">
    <citation type="submission" date="2017-02" db="UniProtKB">
        <authorList>
            <consortium name="WormBaseParasite"/>
        </authorList>
    </citation>
    <scope>IDENTIFICATION</scope>
</reference>
<comment type="function">
    <text evidence="9">Involved in mitochondrial tRNA methylation. Specifically methylates the N1 position of guanosine-37 in various tRNAs. Methylation is not dependent on the nature of the nucleoside 5' of the target nucleoside. This is the first step in the biosynthesis of wybutosine (yW), a modified base adjacent to the anticodon of tRNAs and required for accurate decoding.</text>
</comment>
<dbReference type="InterPro" id="IPR029063">
    <property type="entry name" value="SAM-dependent_MTases_sf"/>
</dbReference>
<gene>
    <name evidence="13" type="ORF">ACOC_LOCUS1091</name>
</gene>
<comment type="similarity">
    <text evidence="11">Belongs to the TRM5 / TYW2 family.</text>
</comment>
<dbReference type="WBParaSite" id="ACOC_0000109001-mRNA-1">
    <property type="protein sequence ID" value="ACOC_0000109001-mRNA-1"/>
    <property type="gene ID" value="ACOC_0000109001"/>
</dbReference>
<feature type="binding site" evidence="11">
    <location>
        <begin position="282"/>
        <end position="283"/>
    </location>
    <ligand>
        <name>S-adenosyl-L-methionine</name>
        <dbReference type="ChEBI" id="CHEBI:59789"/>
    </ligand>
</feature>
<evidence type="ECO:0000256" key="2">
    <source>
        <dbReference type="ARBA" id="ARBA00022490"/>
    </source>
</evidence>
<name>A0A0R3PBK8_ANGCS</name>
<evidence type="ECO:0000256" key="5">
    <source>
        <dbReference type="ARBA" id="ARBA00022691"/>
    </source>
</evidence>
<keyword evidence="5 11" id="KW-0949">S-adenosyl-L-methionine</keyword>
<dbReference type="AlphaFoldDB" id="A0A0R3PBK8"/>
<comment type="subunit">
    <text evidence="11">Monomer.</text>
</comment>
<dbReference type="InterPro" id="IPR030382">
    <property type="entry name" value="MeTrfase_TRM5/TYW2"/>
</dbReference>
<accession>A0A0R3PBK8</accession>
<dbReference type="PANTHER" id="PTHR23245:SF36">
    <property type="entry name" value="TRNA (GUANINE(37)-N1)-METHYLTRANSFERASE"/>
    <property type="match status" value="1"/>
</dbReference>
<dbReference type="Pfam" id="PF02475">
    <property type="entry name" value="TRM5-TYW2_MTfase"/>
    <property type="match status" value="1"/>
</dbReference>
<dbReference type="SUPFAM" id="SSF53335">
    <property type="entry name" value="S-adenosyl-L-methionine-dependent methyltransferases"/>
    <property type="match status" value="1"/>
</dbReference>
<keyword evidence="6 11" id="KW-0819">tRNA processing</keyword>
<evidence type="ECO:0000256" key="11">
    <source>
        <dbReference type="HAMAP-Rule" id="MF_03152"/>
    </source>
</evidence>
<dbReference type="GO" id="GO:0002939">
    <property type="term" value="P:tRNA N1-guanine methylation"/>
    <property type="evidence" value="ECO:0007669"/>
    <property type="project" value="TreeGrafter"/>
</dbReference>
<comment type="subcellular location">
    <subcellularLocation>
        <location evidence="11">Mitochondrion matrix</location>
    </subcellularLocation>
    <subcellularLocation>
        <location evidence="11">Nucleus</location>
    </subcellularLocation>
    <subcellularLocation>
        <location evidence="11">Cytoplasm</location>
    </subcellularLocation>
    <text evidence="11">Predominantly in the mitochondria and in the nucleus.</text>
</comment>
<keyword evidence="8 11" id="KW-0539">Nucleus</keyword>
<dbReference type="Proteomes" id="UP000267027">
    <property type="component" value="Unassembled WGS sequence"/>
</dbReference>
<comment type="function">
    <text evidence="11">Specifically methylates the N1 position of guanosine-37 in various cytoplasmic and mitochondrial tRNAs. Methylation is not dependent on the nature of the nucleoside 5' of the target nucleoside. This is the first step in the biosynthesis of wybutosine (yW), a modified base adjacent to the anticodon of tRNAs and required for accurate decoding.</text>
</comment>
<dbReference type="HAMAP" id="MF_03152">
    <property type="entry name" value="TRM5"/>
    <property type="match status" value="1"/>
</dbReference>
<evidence type="ECO:0000256" key="6">
    <source>
        <dbReference type="ARBA" id="ARBA00022694"/>
    </source>
</evidence>
<dbReference type="GO" id="GO:0005759">
    <property type="term" value="C:mitochondrial matrix"/>
    <property type="evidence" value="ECO:0007669"/>
    <property type="project" value="UniProtKB-SubCell"/>
</dbReference>
<keyword evidence="2 11" id="KW-0963">Cytoplasm</keyword>
<keyword evidence="14" id="KW-1185">Reference proteome</keyword>
<keyword evidence="7 11" id="KW-0496">Mitochondrion</keyword>
<dbReference type="OMA" id="NWRYDEI"/>
<feature type="binding site" evidence="11">
    <location>
        <begin position="253"/>
        <end position="254"/>
    </location>
    <ligand>
        <name>S-adenosyl-L-methionine</name>
        <dbReference type="ChEBI" id="CHEBI:59789"/>
    </ligand>
</feature>
<evidence type="ECO:0000259" key="12">
    <source>
        <dbReference type="PROSITE" id="PS51684"/>
    </source>
</evidence>
<dbReference type="InterPro" id="IPR025792">
    <property type="entry name" value="tRNA_Gua_MeTrfase_euk"/>
</dbReference>
<evidence type="ECO:0000313" key="13">
    <source>
        <dbReference type="EMBL" id="VDM52676.1"/>
    </source>
</evidence>
<comment type="similarity">
    <text evidence="1">Belongs to the class I-like SAM-binding methyltransferase superfamily. TRM5/TYW2 family.</text>
</comment>
<evidence type="ECO:0000256" key="4">
    <source>
        <dbReference type="ARBA" id="ARBA00022679"/>
    </source>
</evidence>
<organism evidence="15">
    <name type="scientific">Angiostrongylus costaricensis</name>
    <name type="common">Nematode worm</name>
    <dbReference type="NCBI Taxonomy" id="334426"/>
    <lineage>
        <taxon>Eukaryota</taxon>
        <taxon>Metazoa</taxon>
        <taxon>Ecdysozoa</taxon>
        <taxon>Nematoda</taxon>
        <taxon>Chromadorea</taxon>
        <taxon>Rhabditida</taxon>
        <taxon>Rhabditina</taxon>
        <taxon>Rhabditomorpha</taxon>
        <taxon>Strongyloidea</taxon>
        <taxon>Metastrongylidae</taxon>
        <taxon>Angiostrongylus</taxon>
    </lineage>
</organism>
<dbReference type="InterPro" id="IPR056743">
    <property type="entry name" value="TRM5-TYW2-like_MTfase"/>
</dbReference>
<dbReference type="GO" id="GO:0052906">
    <property type="term" value="F:tRNA (guanine(37)-N1)-methyltransferase activity"/>
    <property type="evidence" value="ECO:0007669"/>
    <property type="project" value="UniProtKB-UniRule"/>
</dbReference>
<dbReference type="PANTHER" id="PTHR23245">
    <property type="entry name" value="TRNA METHYLTRANSFERASE"/>
    <property type="match status" value="1"/>
</dbReference>
<dbReference type="InterPro" id="IPR056744">
    <property type="entry name" value="TRM5/TYW2-like_N"/>
</dbReference>
<keyword evidence="4 11" id="KW-0808">Transferase</keyword>
<evidence type="ECO:0000313" key="14">
    <source>
        <dbReference type="Proteomes" id="UP000267027"/>
    </source>
</evidence>
<evidence type="ECO:0000256" key="8">
    <source>
        <dbReference type="ARBA" id="ARBA00023242"/>
    </source>
</evidence>
<feature type="domain" description="SAM-dependent methyltransferase TRM5/TYW2-type" evidence="12">
    <location>
        <begin position="124"/>
        <end position="406"/>
    </location>
</feature>
<proteinExistence type="inferred from homology"/>
<comment type="catalytic activity">
    <reaction evidence="10 11">
        <text>guanosine(37) in tRNA + S-adenosyl-L-methionine = N(1)-methylguanosine(37) in tRNA + S-adenosyl-L-homocysteine + H(+)</text>
        <dbReference type="Rhea" id="RHEA:36899"/>
        <dbReference type="Rhea" id="RHEA-COMP:10145"/>
        <dbReference type="Rhea" id="RHEA-COMP:10147"/>
        <dbReference type="ChEBI" id="CHEBI:15378"/>
        <dbReference type="ChEBI" id="CHEBI:57856"/>
        <dbReference type="ChEBI" id="CHEBI:59789"/>
        <dbReference type="ChEBI" id="CHEBI:73542"/>
        <dbReference type="ChEBI" id="CHEBI:74269"/>
        <dbReference type="EC" id="2.1.1.228"/>
    </reaction>
</comment>
<reference evidence="13 14" key="2">
    <citation type="submission" date="2018-11" db="EMBL/GenBank/DDBJ databases">
        <authorList>
            <consortium name="Pathogen Informatics"/>
        </authorList>
    </citation>
    <scope>NUCLEOTIDE SEQUENCE [LARGE SCALE GENOMIC DNA]</scope>
    <source>
        <strain evidence="13 14">Costa Rica</strain>
    </source>
</reference>
<dbReference type="OrthoDB" id="408788at2759"/>
<dbReference type="STRING" id="334426.A0A0R3PBK8"/>
<evidence type="ECO:0000313" key="15">
    <source>
        <dbReference type="WBParaSite" id="ACOC_0000109001-mRNA-1"/>
    </source>
</evidence>
<sequence>MTDLKKDLFINTILFTVMKVDANKVSLIQRKVRLEKYLIKNLGRIKMVPLLPDLFPSLFLFDPSRVNESSTELKVEIESMVKEYMSLDVEVMWETREVVIAFEDWDLKRIFRAVLPKDLEFSSYSQVGHIVHVNLRENLLPYKKIIGQILLEKVSKCRTVVNKIDSITNEYRNFELDLLAGADDYVTELGESGLKYRLDFSKVFWNSRLSHEHERVVKLFKSLSLVYDVCAGVGPFVLPAIKKGRSIRVLANDLNPESVRWLKENVIVNKIPADKMQVYNLDANEFIREVVANDLSQELQKAKTSEITPSEANVLMNLPAHAINFLPSFKGLLSKHVTSELSLTFPVKVYCYLFVKVRTVSSRKEMFCVQMDLSLDFLLNNGSSAGLKRDDDEETDLVLLKRPKFD</sequence>
<protein>
    <recommendedName>
        <fullName evidence="11">tRNA (guanine(37)-N1)-methyltransferase</fullName>
        <ecNumber evidence="11">2.1.1.228</ecNumber>
    </recommendedName>
    <alternativeName>
        <fullName evidence="11">M1G-methyltransferase</fullName>
    </alternativeName>
    <alternativeName>
        <fullName evidence="11">tRNA [GM37] methyltransferase</fullName>
    </alternativeName>
    <alternativeName>
        <fullName evidence="11">tRNA methyltransferase 5 homolog</fullName>
    </alternativeName>
</protein>
<dbReference type="EMBL" id="UYYA01000142">
    <property type="protein sequence ID" value="VDM52676.1"/>
    <property type="molecule type" value="Genomic_DNA"/>
</dbReference>